<dbReference type="PANTHER" id="PTHR21261">
    <property type="entry name" value="BEAT PROTEIN"/>
    <property type="match status" value="1"/>
</dbReference>
<dbReference type="InterPro" id="IPR013783">
    <property type="entry name" value="Ig-like_fold"/>
</dbReference>
<dbReference type="AlphaFoldDB" id="A0AAE1HYI6"/>
<reference evidence="1" key="1">
    <citation type="submission" date="2021-07" db="EMBL/GenBank/DDBJ databases">
        <authorList>
            <person name="Catto M.A."/>
            <person name="Jacobson A."/>
            <person name="Kennedy G."/>
            <person name="Labadie P."/>
            <person name="Hunt B.G."/>
            <person name="Srinivasan R."/>
        </authorList>
    </citation>
    <scope>NUCLEOTIDE SEQUENCE</scope>
    <source>
        <strain evidence="1">PL_HMW_Pooled</strain>
        <tissue evidence="1">Head</tissue>
    </source>
</reference>
<protein>
    <submittedName>
        <fullName evidence="1">Chitin biosynthesis protein CHS5</fullName>
    </submittedName>
</protein>
<dbReference type="EMBL" id="JAHWGI010001372">
    <property type="protein sequence ID" value="KAK3928995.1"/>
    <property type="molecule type" value="Genomic_DNA"/>
</dbReference>
<dbReference type="Proteomes" id="UP001219518">
    <property type="component" value="Unassembled WGS sequence"/>
</dbReference>
<evidence type="ECO:0000313" key="2">
    <source>
        <dbReference type="Proteomes" id="UP001219518"/>
    </source>
</evidence>
<gene>
    <name evidence="1" type="ORF">KUF71_017278</name>
</gene>
<sequence length="89" mass="10117">MPRLYRRGRPVRSRCASLAVKNISMSLPDAVAQGSTVTLRCDYDLEGQQLYSIKWFRGESEFYQYVPKEIPASKVFDVDGVKIKVDVSV</sequence>
<accession>A0AAE1HYI6</accession>
<comment type="caution">
    <text evidence="1">The sequence shown here is derived from an EMBL/GenBank/DDBJ whole genome shotgun (WGS) entry which is preliminary data.</text>
</comment>
<dbReference type="PANTHER" id="PTHR21261:SF15">
    <property type="entry name" value="BEATEN PATH IIIA, ISOFORM D-RELATED"/>
    <property type="match status" value="1"/>
</dbReference>
<evidence type="ECO:0000313" key="1">
    <source>
        <dbReference type="EMBL" id="KAK3928995.1"/>
    </source>
</evidence>
<name>A0AAE1HYI6_9NEOP</name>
<organism evidence="1 2">
    <name type="scientific">Frankliniella fusca</name>
    <dbReference type="NCBI Taxonomy" id="407009"/>
    <lineage>
        <taxon>Eukaryota</taxon>
        <taxon>Metazoa</taxon>
        <taxon>Ecdysozoa</taxon>
        <taxon>Arthropoda</taxon>
        <taxon>Hexapoda</taxon>
        <taxon>Insecta</taxon>
        <taxon>Pterygota</taxon>
        <taxon>Neoptera</taxon>
        <taxon>Paraneoptera</taxon>
        <taxon>Thysanoptera</taxon>
        <taxon>Terebrantia</taxon>
        <taxon>Thripoidea</taxon>
        <taxon>Thripidae</taxon>
        <taxon>Frankliniella</taxon>
    </lineage>
</organism>
<proteinExistence type="predicted"/>
<dbReference type="Gene3D" id="2.60.40.10">
    <property type="entry name" value="Immunoglobulins"/>
    <property type="match status" value="1"/>
</dbReference>
<keyword evidence="2" id="KW-1185">Reference proteome</keyword>
<reference evidence="1" key="2">
    <citation type="journal article" date="2023" name="BMC Genomics">
        <title>Pest status, molecular evolution, and epigenetic factors derived from the genome assembly of Frankliniella fusca, a thysanopteran phytovirus vector.</title>
        <authorList>
            <person name="Catto M.A."/>
            <person name="Labadie P.E."/>
            <person name="Jacobson A.L."/>
            <person name="Kennedy G.G."/>
            <person name="Srinivasan R."/>
            <person name="Hunt B.G."/>
        </authorList>
    </citation>
    <scope>NUCLEOTIDE SEQUENCE</scope>
    <source>
        <strain evidence="1">PL_HMW_Pooled</strain>
    </source>
</reference>